<dbReference type="Proteomes" id="UP001281761">
    <property type="component" value="Unassembled WGS sequence"/>
</dbReference>
<dbReference type="EMBL" id="JARBJD010000281">
    <property type="protein sequence ID" value="KAK2944864.1"/>
    <property type="molecule type" value="Genomic_DNA"/>
</dbReference>
<gene>
    <name evidence="2" type="ORF">BLNAU_20207</name>
</gene>
<evidence type="ECO:0000256" key="1">
    <source>
        <dbReference type="SAM" id="MobiDB-lite"/>
    </source>
</evidence>
<protein>
    <submittedName>
        <fullName evidence="2">Uncharacterized protein</fullName>
    </submittedName>
</protein>
<accession>A0ABQ9WZD3</accession>
<sequence>MEEMRKKNIKAEVKEETSKSHIIRNRRRITLICLYTYPANTIQKSTNQSNSGRLIDNHGNWNGQPSRSSAGIGFRTGVLVVHHFQHNQTKEYELIIDPNYLTTVSAAGSIVLRNPKELMGGLGGTGGEQGDGMEERLVRVKDGKKMLVRRPNDPRKADKVDLEGESIDFVPGEQNMEEGGEFTVTISPDYVEMLGMNGNHVLRSLKHPSPGKEERERGSQKPELRSIDLSFCLIDLMYQRNVKMRIQTYSAHRVDF</sequence>
<feature type="region of interest" description="Disordered" evidence="1">
    <location>
        <begin position="203"/>
        <end position="222"/>
    </location>
</feature>
<name>A0ABQ9WZD3_9EUKA</name>
<evidence type="ECO:0000313" key="2">
    <source>
        <dbReference type="EMBL" id="KAK2944864.1"/>
    </source>
</evidence>
<proteinExistence type="predicted"/>
<feature type="compositionally biased region" description="Basic and acidic residues" evidence="1">
    <location>
        <begin position="210"/>
        <end position="222"/>
    </location>
</feature>
<organism evidence="2 3">
    <name type="scientific">Blattamonas nauphoetae</name>
    <dbReference type="NCBI Taxonomy" id="2049346"/>
    <lineage>
        <taxon>Eukaryota</taxon>
        <taxon>Metamonada</taxon>
        <taxon>Preaxostyla</taxon>
        <taxon>Oxymonadida</taxon>
        <taxon>Blattamonas</taxon>
    </lineage>
</organism>
<evidence type="ECO:0000313" key="3">
    <source>
        <dbReference type="Proteomes" id="UP001281761"/>
    </source>
</evidence>
<reference evidence="2 3" key="1">
    <citation type="journal article" date="2022" name="bioRxiv">
        <title>Genomics of Preaxostyla Flagellates Illuminates Evolutionary Transitions and the Path Towards Mitochondrial Loss.</title>
        <authorList>
            <person name="Novak L.V.F."/>
            <person name="Treitli S.C."/>
            <person name="Pyrih J."/>
            <person name="Halakuc P."/>
            <person name="Pipaliya S.V."/>
            <person name="Vacek V."/>
            <person name="Brzon O."/>
            <person name="Soukal P."/>
            <person name="Eme L."/>
            <person name="Dacks J.B."/>
            <person name="Karnkowska A."/>
            <person name="Elias M."/>
            <person name="Hampl V."/>
        </authorList>
    </citation>
    <scope>NUCLEOTIDE SEQUENCE [LARGE SCALE GENOMIC DNA]</scope>
    <source>
        <strain evidence="2">NAU3</strain>
        <tissue evidence="2">Gut</tissue>
    </source>
</reference>
<keyword evidence="3" id="KW-1185">Reference proteome</keyword>
<comment type="caution">
    <text evidence="2">The sequence shown here is derived from an EMBL/GenBank/DDBJ whole genome shotgun (WGS) entry which is preliminary data.</text>
</comment>